<dbReference type="InterPro" id="IPR012912">
    <property type="entry name" value="Plasmid_pRiA4b_Orf3-like"/>
</dbReference>
<dbReference type="InterPro" id="IPR024047">
    <property type="entry name" value="MM3350-like_sf"/>
</dbReference>
<comment type="caution">
    <text evidence="3">The sequence shown here is derived from an EMBL/GenBank/DDBJ whole genome shotgun (WGS) entry which is preliminary data.</text>
</comment>
<protein>
    <recommendedName>
        <fullName evidence="2">Plasmid pRiA4b Orf3-like domain-containing protein</fullName>
    </recommendedName>
</protein>
<organism evidence="3 4">
    <name type="scientific">Mycobacterium gordonae</name>
    <dbReference type="NCBI Taxonomy" id="1778"/>
    <lineage>
        <taxon>Bacteria</taxon>
        <taxon>Bacillati</taxon>
        <taxon>Actinomycetota</taxon>
        <taxon>Actinomycetes</taxon>
        <taxon>Mycobacteriales</taxon>
        <taxon>Mycobacteriaceae</taxon>
        <taxon>Mycobacterium</taxon>
    </lineage>
</organism>
<dbReference type="Gene3D" id="3.10.290.30">
    <property type="entry name" value="MM3350-like"/>
    <property type="match status" value="1"/>
</dbReference>
<name>A0A0Q2QVQ9_MYCGO</name>
<dbReference type="AlphaFoldDB" id="A0A0Q2QVQ9"/>
<dbReference type="EMBL" id="LKTM01000361">
    <property type="protein sequence ID" value="KQH76062.1"/>
    <property type="molecule type" value="Genomic_DNA"/>
</dbReference>
<dbReference type="SUPFAM" id="SSF159941">
    <property type="entry name" value="MM3350-like"/>
    <property type="match status" value="1"/>
</dbReference>
<reference evidence="3 4" key="1">
    <citation type="submission" date="2015-10" db="EMBL/GenBank/DDBJ databases">
        <title>Mycobacterium gordonae draft genome assembly.</title>
        <authorList>
            <person name="Ustinova V."/>
            <person name="Smirnova T."/>
            <person name="Blagodatskikh K."/>
            <person name="Varlamov D."/>
            <person name="Larionova E."/>
            <person name="Chernousova L."/>
        </authorList>
    </citation>
    <scope>NUCLEOTIDE SEQUENCE [LARGE SCALE GENOMIC DNA]</scope>
    <source>
        <strain evidence="3 4">CTRI 14-8773</strain>
    </source>
</reference>
<dbReference type="OrthoDB" id="9816539at2"/>
<proteinExistence type="predicted"/>
<feature type="domain" description="Plasmid pRiA4b Orf3-like" evidence="2">
    <location>
        <begin position="26"/>
        <end position="103"/>
    </location>
</feature>
<evidence type="ECO:0000259" key="2">
    <source>
        <dbReference type="Pfam" id="PF07929"/>
    </source>
</evidence>
<accession>A0A0Q2QVQ9</accession>
<evidence type="ECO:0000313" key="4">
    <source>
        <dbReference type="Proteomes" id="UP000051677"/>
    </source>
</evidence>
<dbReference type="Pfam" id="PF07929">
    <property type="entry name" value="PRiA4_ORF3"/>
    <property type="match status" value="1"/>
</dbReference>
<evidence type="ECO:0000313" key="3">
    <source>
        <dbReference type="EMBL" id="KQH76062.1"/>
    </source>
</evidence>
<feature type="region of interest" description="Disordered" evidence="1">
    <location>
        <begin position="133"/>
        <end position="174"/>
    </location>
</feature>
<sequence length="174" mass="19734">MARTWLSIRVELISGHGRIFWPRPGRVFAAARSHTFGQLADAIDTAFARWDRAHLSQFQFADGGFIDSEDAVAVRLSALELGEKFLYEFDFGDSWTHLCVVEPRRIDPDVELGIVPQFPLPYWGWGDMPDQYGRRWDNDDGEGPVPPDPGLTDLPPLRPQWGRQSIGAQRRATN</sequence>
<feature type="compositionally biased region" description="Polar residues" evidence="1">
    <location>
        <begin position="162"/>
        <end position="174"/>
    </location>
</feature>
<evidence type="ECO:0000256" key="1">
    <source>
        <dbReference type="SAM" id="MobiDB-lite"/>
    </source>
</evidence>
<dbReference type="Proteomes" id="UP000051677">
    <property type="component" value="Unassembled WGS sequence"/>
</dbReference>
<dbReference type="RefSeq" id="WP_055581077.1">
    <property type="nucleotide sequence ID" value="NZ_LKTM01000361.1"/>
</dbReference>
<gene>
    <name evidence="3" type="ORF">AO501_18820</name>
</gene>